<organism evidence="1 2">
    <name type="scientific">Gossypium darwinii</name>
    <name type="common">Darwin's cotton</name>
    <name type="synonym">Gossypium barbadense var. darwinii</name>
    <dbReference type="NCBI Taxonomy" id="34276"/>
    <lineage>
        <taxon>Eukaryota</taxon>
        <taxon>Viridiplantae</taxon>
        <taxon>Streptophyta</taxon>
        <taxon>Embryophyta</taxon>
        <taxon>Tracheophyta</taxon>
        <taxon>Spermatophyta</taxon>
        <taxon>Magnoliopsida</taxon>
        <taxon>eudicotyledons</taxon>
        <taxon>Gunneridae</taxon>
        <taxon>Pentapetalae</taxon>
        <taxon>rosids</taxon>
        <taxon>malvids</taxon>
        <taxon>Malvales</taxon>
        <taxon>Malvaceae</taxon>
        <taxon>Malvoideae</taxon>
        <taxon>Gossypium</taxon>
    </lineage>
</organism>
<reference evidence="1 2" key="1">
    <citation type="submission" date="2019-06" db="EMBL/GenBank/DDBJ databases">
        <title>WGS assembly of Gossypium darwinii.</title>
        <authorList>
            <person name="Chen Z.J."/>
            <person name="Sreedasyam A."/>
            <person name="Ando A."/>
            <person name="Song Q."/>
            <person name="De L."/>
            <person name="Hulse-Kemp A."/>
            <person name="Ding M."/>
            <person name="Ye W."/>
            <person name="Kirkbride R."/>
            <person name="Jenkins J."/>
            <person name="Plott C."/>
            <person name="Lovell J."/>
            <person name="Lin Y.-M."/>
            <person name="Vaughn R."/>
            <person name="Liu B."/>
            <person name="Li W."/>
            <person name="Simpson S."/>
            <person name="Scheffler B."/>
            <person name="Saski C."/>
            <person name="Grover C."/>
            <person name="Hu G."/>
            <person name="Conover J."/>
            <person name="Carlson J."/>
            <person name="Shu S."/>
            <person name="Boston L."/>
            <person name="Williams M."/>
            <person name="Peterson D."/>
            <person name="Mcgee K."/>
            <person name="Jones D."/>
            <person name="Wendel J."/>
            <person name="Stelly D."/>
            <person name="Grimwood J."/>
            <person name="Schmutz J."/>
        </authorList>
    </citation>
    <scope>NUCLEOTIDE SEQUENCE [LARGE SCALE GENOMIC DNA]</scope>
    <source>
        <strain evidence="1">1808015.09</strain>
    </source>
</reference>
<keyword evidence="2" id="KW-1185">Reference proteome</keyword>
<dbReference type="Proteomes" id="UP000323506">
    <property type="component" value="Chromosome D09"/>
</dbReference>
<evidence type="ECO:0000313" key="1">
    <source>
        <dbReference type="EMBL" id="TYG52951.1"/>
    </source>
</evidence>
<dbReference type="InterPro" id="IPR055298">
    <property type="entry name" value="AtLOH3-like"/>
</dbReference>
<proteinExistence type="predicted"/>
<dbReference type="EMBL" id="CM017709">
    <property type="protein sequence ID" value="TYG52951.1"/>
    <property type="molecule type" value="Genomic_DNA"/>
</dbReference>
<name>A0A5D2B6J9_GOSDA</name>
<gene>
    <name evidence="1" type="ORF">ES288_D09G069700v1</name>
</gene>
<accession>A0A5D2B6J9</accession>
<dbReference type="PANTHER" id="PTHR11697">
    <property type="entry name" value="GENERAL TRANSCRIPTION FACTOR 2-RELATED ZINC FINGER PROTEIN"/>
    <property type="match status" value="1"/>
</dbReference>
<protein>
    <submittedName>
        <fullName evidence="1">Uncharacterized protein</fullName>
    </submittedName>
</protein>
<sequence>MFNYVCVVLQDIIKFRNLTQRSEADEIYNAMTSVDFVFTLHFLIEMLGIIDDLCLALQYKSQDILNAIQLVSSTKMFLQKLREHGWDPLFEKVKLFCRGHEIEVSNLSAIYKAGQEMNYHFNDEVMELLVLSYVFDPHNNYNAFWVEDIYKLMNDFYPNDFTKQEKLHMKIQLEHFRLDAQQSTELQKASTVLELCQVLGKTNKLSIYPLLDRIIRLVLTSSCVYCNNQTSIFSHENCEDKASQQNEG</sequence>
<dbReference type="AlphaFoldDB" id="A0A5D2B6J9"/>
<dbReference type="PANTHER" id="PTHR11697:SF230">
    <property type="entry name" value="ZINC FINGER, MYM DOMAIN CONTAINING 1"/>
    <property type="match status" value="1"/>
</dbReference>
<evidence type="ECO:0000313" key="2">
    <source>
        <dbReference type="Proteomes" id="UP000323506"/>
    </source>
</evidence>